<accession>A0AC34QEM2</accession>
<organism evidence="1 2">
    <name type="scientific">Panagrolaimus sp. JU765</name>
    <dbReference type="NCBI Taxonomy" id="591449"/>
    <lineage>
        <taxon>Eukaryota</taxon>
        <taxon>Metazoa</taxon>
        <taxon>Ecdysozoa</taxon>
        <taxon>Nematoda</taxon>
        <taxon>Chromadorea</taxon>
        <taxon>Rhabditida</taxon>
        <taxon>Tylenchina</taxon>
        <taxon>Panagrolaimomorpha</taxon>
        <taxon>Panagrolaimoidea</taxon>
        <taxon>Panagrolaimidae</taxon>
        <taxon>Panagrolaimus</taxon>
    </lineage>
</organism>
<evidence type="ECO:0000313" key="1">
    <source>
        <dbReference type="Proteomes" id="UP000887576"/>
    </source>
</evidence>
<name>A0AC34QEM2_9BILA</name>
<proteinExistence type="predicted"/>
<dbReference type="WBParaSite" id="JU765_v2.g1566.t1">
    <property type="protein sequence ID" value="JU765_v2.g1566.t1"/>
    <property type="gene ID" value="JU765_v2.g1566"/>
</dbReference>
<evidence type="ECO:0000313" key="2">
    <source>
        <dbReference type="WBParaSite" id="JU765_v2.g1566.t1"/>
    </source>
</evidence>
<protein>
    <submittedName>
        <fullName evidence="2">Uncharacterized protein</fullName>
    </submittedName>
</protein>
<reference evidence="2" key="1">
    <citation type="submission" date="2022-11" db="UniProtKB">
        <authorList>
            <consortium name="WormBaseParasite"/>
        </authorList>
    </citation>
    <scope>IDENTIFICATION</scope>
</reference>
<sequence>MTIFWTRKMLGSNWTMCVLEYLNFLTENSVFALRSQKVSEMNGDTVFIHVIERLCKSGRSVRDLLILRA</sequence>
<dbReference type="Proteomes" id="UP000887576">
    <property type="component" value="Unplaced"/>
</dbReference>